<dbReference type="AlphaFoldDB" id="A0A318MGY3"/>
<organism evidence="1 2">
    <name type="scientific">Prauserella flavalba</name>
    <dbReference type="NCBI Taxonomy" id="1477506"/>
    <lineage>
        <taxon>Bacteria</taxon>
        <taxon>Bacillati</taxon>
        <taxon>Actinomycetota</taxon>
        <taxon>Actinomycetes</taxon>
        <taxon>Pseudonocardiales</taxon>
        <taxon>Pseudonocardiaceae</taxon>
        <taxon>Prauserella</taxon>
    </lineage>
</organism>
<gene>
    <name evidence="1" type="ORF">BA062_01245</name>
</gene>
<evidence type="ECO:0000313" key="1">
    <source>
        <dbReference type="EMBL" id="PXY38410.1"/>
    </source>
</evidence>
<proteinExistence type="predicted"/>
<dbReference type="Proteomes" id="UP000247892">
    <property type="component" value="Unassembled WGS sequence"/>
</dbReference>
<evidence type="ECO:0000313" key="2">
    <source>
        <dbReference type="Proteomes" id="UP000247892"/>
    </source>
</evidence>
<name>A0A318MGY3_9PSEU</name>
<keyword evidence="2" id="KW-1185">Reference proteome</keyword>
<accession>A0A318MGY3</accession>
<dbReference type="EMBL" id="MASU01000001">
    <property type="protein sequence ID" value="PXY38410.1"/>
    <property type="molecule type" value="Genomic_DNA"/>
</dbReference>
<sequence>MEHLDKVSQDQRARESTVHIEIGLDLLAYAIEEATRSMHAGPLTSNELASIACYTRSFRAIRVAAMLATSGFVLEARVYVRDVYESSSMARYLAREPAKADIWLSDERWIKDNEVRQYVQKFTAPGIPIKDSPYSQFYEQSSQIHHPTARGCIPLVYSEETKNIWPQLVPQYDAEHAANALHEIAMETVFVCFTFMNALADPAVMPVEWRKDLKELAEAVAREADWSHLDRDWDEEQAKFEALRAQALDADELEQYLDNDPNSVRNRLRRQTGPGH</sequence>
<reference evidence="1 2" key="1">
    <citation type="submission" date="2016-07" db="EMBL/GenBank/DDBJ databases">
        <title>Draft genome sequence of Prauserella sp. YIM 121212, isolated from alkaline soil.</title>
        <authorList>
            <person name="Ruckert C."/>
            <person name="Albersmeier A."/>
            <person name="Jiang C.-L."/>
            <person name="Jiang Y."/>
            <person name="Kalinowski J."/>
            <person name="Schneider O."/>
            <person name="Winkler A."/>
            <person name="Zotchev S.B."/>
        </authorList>
    </citation>
    <scope>NUCLEOTIDE SEQUENCE [LARGE SCALE GENOMIC DNA]</scope>
    <source>
        <strain evidence="1 2">YIM 121212</strain>
    </source>
</reference>
<comment type="caution">
    <text evidence="1">The sequence shown here is derived from an EMBL/GenBank/DDBJ whole genome shotgun (WGS) entry which is preliminary data.</text>
</comment>
<protein>
    <submittedName>
        <fullName evidence="1">Uncharacterized protein</fullName>
    </submittedName>
</protein>